<accession>A0A9D1I0Z2</accession>
<evidence type="ECO:0000256" key="3">
    <source>
        <dbReference type="ARBA" id="ARBA00022603"/>
    </source>
</evidence>
<reference evidence="7" key="2">
    <citation type="journal article" date="2021" name="PeerJ">
        <title>Extensive microbial diversity within the chicken gut microbiome revealed by metagenomics and culture.</title>
        <authorList>
            <person name="Gilroy R."/>
            <person name="Ravi A."/>
            <person name="Getino M."/>
            <person name="Pursley I."/>
            <person name="Horton D.L."/>
            <person name="Alikhan N.F."/>
            <person name="Baker D."/>
            <person name="Gharbi K."/>
            <person name="Hall N."/>
            <person name="Watson M."/>
            <person name="Adriaenssens E.M."/>
            <person name="Foster-Nyarko E."/>
            <person name="Jarju S."/>
            <person name="Secka A."/>
            <person name="Antonio M."/>
            <person name="Oren A."/>
            <person name="Chaudhuri R.R."/>
            <person name="La Ragione R."/>
            <person name="Hildebrand F."/>
            <person name="Pallen M.J."/>
        </authorList>
    </citation>
    <scope>NUCLEOTIDE SEQUENCE</scope>
    <source>
        <strain evidence="7">ChiHcec3-6078</strain>
    </source>
</reference>
<sequence length="53" mass="5859">MHGRAEELARKKDMREGFELCVSRAVAPMNILAEYCLPFVKVGGAFIAYKGPS</sequence>
<evidence type="ECO:0000256" key="2">
    <source>
        <dbReference type="ARBA" id="ARBA00022552"/>
    </source>
</evidence>
<evidence type="ECO:0000256" key="6">
    <source>
        <dbReference type="ARBA" id="ARBA00031818"/>
    </source>
</evidence>
<proteinExistence type="predicted"/>
<keyword evidence="4" id="KW-0808">Transferase</keyword>
<dbReference type="PANTHER" id="PTHR31760:SF0">
    <property type="entry name" value="S-ADENOSYL-L-METHIONINE-DEPENDENT METHYLTRANSFERASES SUPERFAMILY PROTEIN"/>
    <property type="match status" value="1"/>
</dbReference>
<dbReference type="Gene3D" id="3.40.50.150">
    <property type="entry name" value="Vaccinia Virus protein VP39"/>
    <property type="match status" value="1"/>
</dbReference>
<keyword evidence="1" id="KW-0963">Cytoplasm</keyword>
<reference evidence="7" key="1">
    <citation type="submission" date="2020-10" db="EMBL/GenBank/DDBJ databases">
        <authorList>
            <person name="Gilroy R."/>
        </authorList>
    </citation>
    <scope>NUCLEOTIDE SEQUENCE</scope>
    <source>
        <strain evidence="7">ChiHcec3-6078</strain>
    </source>
</reference>
<protein>
    <recommendedName>
        <fullName evidence="6">Glucose-inhibited division protein B</fullName>
    </recommendedName>
</protein>
<name>A0A9D1I0Z2_9FIRM</name>
<evidence type="ECO:0000256" key="5">
    <source>
        <dbReference type="ARBA" id="ARBA00022691"/>
    </source>
</evidence>
<dbReference type="Pfam" id="PF02527">
    <property type="entry name" value="GidB"/>
    <property type="match status" value="1"/>
</dbReference>
<dbReference type="InterPro" id="IPR029063">
    <property type="entry name" value="SAM-dependent_MTases_sf"/>
</dbReference>
<dbReference type="GO" id="GO:0005829">
    <property type="term" value="C:cytosol"/>
    <property type="evidence" value="ECO:0007669"/>
    <property type="project" value="TreeGrafter"/>
</dbReference>
<keyword evidence="5" id="KW-0949">S-adenosyl-L-methionine</keyword>
<dbReference type="Proteomes" id="UP000824090">
    <property type="component" value="Unassembled WGS sequence"/>
</dbReference>
<dbReference type="AlphaFoldDB" id="A0A9D1I0Z2"/>
<evidence type="ECO:0000256" key="1">
    <source>
        <dbReference type="ARBA" id="ARBA00022490"/>
    </source>
</evidence>
<evidence type="ECO:0000313" key="7">
    <source>
        <dbReference type="EMBL" id="HIU25952.1"/>
    </source>
</evidence>
<gene>
    <name evidence="7" type="ORF">IAC50_05605</name>
</gene>
<keyword evidence="3 7" id="KW-0489">Methyltransferase</keyword>
<feature type="non-terminal residue" evidence="7">
    <location>
        <position position="53"/>
    </location>
</feature>
<evidence type="ECO:0000313" key="8">
    <source>
        <dbReference type="Proteomes" id="UP000824090"/>
    </source>
</evidence>
<evidence type="ECO:0000256" key="4">
    <source>
        <dbReference type="ARBA" id="ARBA00022679"/>
    </source>
</evidence>
<comment type="caution">
    <text evidence="7">The sequence shown here is derived from an EMBL/GenBank/DDBJ whole genome shotgun (WGS) entry which is preliminary data.</text>
</comment>
<dbReference type="PANTHER" id="PTHR31760">
    <property type="entry name" value="S-ADENOSYL-L-METHIONINE-DEPENDENT METHYLTRANSFERASES SUPERFAMILY PROTEIN"/>
    <property type="match status" value="1"/>
</dbReference>
<keyword evidence="2" id="KW-0698">rRNA processing</keyword>
<dbReference type="InterPro" id="IPR003682">
    <property type="entry name" value="rRNA_ssu_MeTfrase_G"/>
</dbReference>
<dbReference type="EMBL" id="DVMP01000099">
    <property type="protein sequence ID" value="HIU25952.1"/>
    <property type="molecule type" value="Genomic_DNA"/>
</dbReference>
<dbReference type="GO" id="GO:0070043">
    <property type="term" value="F:rRNA (guanine-N7-)-methyltransferase activity"/>
    <property type="evidence" value="ECO:0007669"/>
    <property type="project" value="TreeGrafter"/>
</dbReference>
<organism evidence="7 8">
    <name type="scientific">Candidatus Allocopromorpha excrementigallinarum</name>
    <dbReference type="NCBI Taxonomy" id="2840742"/>
    <lineage>
        <taxon>Bacteria</taxon>
        <taxon>Bacillati</taxon>
        <taxon>Bacillota</taxon>
        <taxon>Clostridia</taxon>
        <taxon>Eubacteriales</taxon>
        <taxon>Eubacteriaceae</taxon>
        <taxon>Eubacteriaceae incertae sedis</taxon>
        <taxon>Candidatus Allocopromorpha</taxon>
    </lineage>
</organism>